<evidence type="ECO:0000259" key="7">
    <source>
        <dbReference type="PROSITE" id="PS51352"/>
    </source>
</evidence>
<dbReference type="Pfam" id="PF13462">
    <property type="entry name" value="Thioredoxin_4"/>
    <property type="match status" value="1"/>
</dbReference>
<evidence type="ECO:0000256" key="3">
    <source>
        <dbReference type="ARBA" id="ARBA00023002"/>
    </source>
</evidence>
<proteinExistence type="inferred from homology"/>
<dbReference type="InterPro" id="IPR036249">
    <property type="entry name" value="Thioredoxin-like_sf"/>
</dbReference>
<sequence length="234" mass="26417">MKPTTKKATYKEQKKLEKQKEQARMRNIMWITAACVVALIAIIIIVIPKPQPAQMPYESMPVLGKSDAPVKIVELGDYKCPSCKVFSQQIEPQLQKDFIDTGIASLHFMNYTIIGPDSNTAALAAQSIFHQNNDAYWKFYDAIYKAQGDEKLPWATPEFLTELARKENLPVDYDKLMADITGKTYQSEVDAHNAFARNNKVGGTPTLYINGKKFDDVFDYNKIKAAIQEAQKGE</sequence>
<keyword evidence="6" id="KW-0812">Transmembrane</keyword>
<keyword evidence="6" id="KW-0472">Membrane</keyword>
<dbReference type="InterPro" id="IPR013766">
    <property type="entry name" value="Thioredoxin_domain"/>
</dbReference>
<evidence type="ECO:0000256" key="2">
    <source>
        <dbReference type="ARBA" id="ARBA00022729"/>
    </source>
</evidence>
<keyword evidence="4" id="KW-1015">Disulfide bond</keyword>
<accession>A0ABY4RW50</accession>
<reference evidence="8" key="2">
    <citation type="journal article" date="2021" name="J Anim Sci Technol">
        <title>Complete genome sequence of Paenibacillus konkukensis sp. nov. SK3146 as a potential probiotic strain.</title>
        <authorList>
            <person name="Jung H.I."/>
            <person name="Park S."/>
            <person name="Niu K.M."/>
            <person name="Lee S.W."/>
            <person name="Kothari D."/>
            <person name="Yi K.J."/>
            <person name="Kim S.K."/>
        </authorList>
    </citation>
    <scope>NUCLEOTIDE SEQUENCE</scope>
    <source>
        <strain evidence="8">SK3146</strain>
    </source>
</reference>
<dbReference type="InterPro" id="IPR012336">
    <property type="entry name" value="Thioredoxin-like_fold"/>
</dbReference>
<evidence type="ECO:0000256" key="1">
    <source>
        <dbReference type="ARBA" id="ARBA00005791"/>
    </source>
</evidence>
<protein>
    <submittedName>
        <fullName evidence="8">Disulfide bond formation protein D</fullName>
    </submittedName>
</protein>
<dbReference type="PANTHER" id="PTHR13887:SF14">
    <property type="entry name" value="DISULFIDE BOND FORMATION PROTEIN D"/>
    <property type="match status" value="1"/>
</dbReference>
<keyword evidence="3" id="KW-0560">Oxidoreductase</keyword>
<dbReference type="Proteomes" id="UP001057134">
    <property type="component" value="Chromosome"/>
</dbReference>
<feature type="transmembrane region" description="Helical" evidence="6">
    <location>
        <begin position="28"/>
        <end position="47"/>
    </location>
</feature>
<keyword evidence="9" id="KW-1185">Reference proteome</keyword>
<name>A0ABY4RW50_9BACL</name>
<dbReference type="PANTHER" id="PTHR13887">
    <property type="entry name" value="GLUTATHIONE S-TRANSFERASE KAPPA"/>
    <property type="match status" value="1"/>
</dbReference>
<evidence type="ECO:0000256" key="5">
    <source>
        <dbReference type="ARBA" id="ARBA00023284"/>
    </source>
</evidence>
<evidence type="ECO:0000256" key="4">
    <source>
        <dbReference type="ARBA" id="ARBA00023157"/>
    </source>
</evidence>
<dbReference type="EMBL" id="CP027059">
    <property type="protein sequence ID" value="UQZ86342.1"/>
    <property type="molecule type" value="Genomic_DNA"/>
</dbReference>
<keyword evidence="5" id="KW-0676">Redox-active center</keyword>
<dbReference type="PROSITE" id="PS51352">
    <property type="entry name" value="THIOREDOXIN_2"/>
    <property type="match status" value="1"/>
</dbReference>
<feature type="domain" description="Thioredoxin" evidence="7">
    <location>
        <begin position="48"/>
        <end position="232"/>
    </location>
</feature>
<evidence type="ECO:0000313" key="8">
    <source>
        <dbReference type="EMBL" id="UQZ86342.1"/>
    </source>
</evidence>
<dbReference type="SUPFAM" id="SSF52833">
    <property type="entry name" value="Thioredoxin-like"/>
    <property type="match status" value="1"/>
</dbReference>
<keyword evidence="2" id="KW-0732">Signal</keyword>
<reference evidence="8" key="1">
    <citation type="submission" date="2018-02" db="EMBL/GenBank/DDBJ databases">
        <authorList>
            <person name="Kim S.-K."/>
            <person name="Jung H.-I."/>
            <person name="Lee S.-W."/>
        </authorList>
    </citation>
    <scope>NUCLEOTIDE SEQUENCE</scope>
    <source>
        <strain evidence="8">SK3146</strain>
    </source>
</reference>
<dbReference type="Gene3D" id="3.40.30.10">
    <property type="entry name" value="Glutaredoxin"/>
    <property type="match status" value="1"/>
</dbReference>
<organism evidence="8 9">
    <name type="scientific">Paenibacillus konkukensis</name>
    <dbReference type="NCBI Taxonomy" id="2020716"/>
    <lineage>
        <taxon>Bacteria</taxon>
        <taxon>Bacillati</taxon>
        <taxon>Bacillota</taxon>
        <taxon>Bacilli</taxon>
        <taxon>Bacillales</taxon>
        <taxon>Paenibacillaceae</taxon>
        <taxon>Paenibacillus</taxon>
    </lineage>
</organism>
<comment type="similarity">
    <text evidence="1">Belongs to the thioredoxin family. DsbA subfamily.</text>
</comment>
<evidence type="ECO:0000256" key="6">
    <source>
        <dbReference type="SAM" id="Phobius"/>
    </source>
</evidence>
<gene>
    <name evidence="8" type="primary">bdbD</name>
    <name evidence="8" type="ORF">SK3146_05635</name>
</gene>
<evidence type="ECO:0000313" key="9">
    <source>
        <dbReference type="Proteomes" id="UP001057134"/>
    </source>
</evidence>
<dbReference type="RefSeq" id="WP_249861885.1">
    <property type="nucleotide sequence ID" value="NZ_CP027059.1"/>
</dbReference>
<keyword evidence="6" id="KW-1133">Transmembrane helix</keyword>